<sequence>MLSNFQLKRYENLKKLKKDQLKSISGGTDLPGGDFCMYYCNGTIICAGCSDDFKCPETSSDM</sequence>
<protein>
    <recommendedName>
        <fullName evidence="3">Bacteriocin</fullName>
    </recommendedName>
</protein>
<evidence type="ECO:0008006" key="3">
    <source>
        <dbReference type="Google" id="ProtNLM"/>
    </source>
</evidence>
<dbReference type="EMBL" id="RYFC01000001">
    <property type="protein sequence ID" value="RTZ50488.1"/>
    <property type="molecule type" value="Genomic_DNA"/>
</dbReference>
<comment type="caution">
    <text evidence="1">The sequence shown here is derived from an EMBL/GenBank/DDBJ whole genome shotgun (WGS) entry which is preliminary data.</text>
</comment>
<evidence type="ECO:0000313" key="1">
    <source>
        <dbReference type="EMBL" id="RTZ50488.1"/>
    </source>
</evidence>
<accession>A0A3S0NPY7</accession>
<dbReference type="AlphaFoldDB" id="A0A3S0NPY7"/>
<organism evidence="1 2">
    <name type="scientific">Chryseobacterium arthrosphaerae</name>
    <dbReference type="NCBI Taxonomy" id="651561"/>
    <lineage>
        <taxon>Bacteria</taxon>
        <taxon>Pseudomonadati</taxon>
        <taxon>Bacteroidota</taxon>
        <taxon>Flavobacteriia</taxon>
        <taxon>Flavobacteriales</taxon>
        <taxon>Weeksellaceae</taxon>
        <taxon>Chryseobacterium group</taxon>
        <taxon>Chryseobacterium</taxon>
    </lineage>
</organism>
<proteinExistence type="predicted"/>
<reference evidence="1 2" key="1">
    <citation type="submission" date="2018-12" db="EMBL/GenBank/DDBJ databases">
        <title>Draft Genome Sequence of Chryseobacterium arthrosphaerae strain ED882-96 Isolated from the Blood of a Patient with Liver Cirrhosis in Taiwan.</title>
        <authorList>
            <person name="Lin J.-N."/>
            <person name="Lai C.-H."/>
            <person name="Yang C.-H."/>
            <person name="Huang Y.-H."/>
        </authorList>
    </citation>
    <scope>NUCLEOTIDE SEQUENCE [LARGE SCALE GENOMIC DNA]</scope>
    <source>
        <strain evidence="1 2">ED882-96</strain>
    </source>
</reference>
<dbReference type="Proteomes" id="UP000276953">
    <property type="component" value="Unassembled WGS sequence"/>
</dbReference>
<gene>
    <name evidence="1" type="ORF">EJ377_09945</name>
</gene>
<evidence type="ECO:0000313" key="2">
    <source>
        <dbReference type="Proteomes" id="UP000276953"/>
    </source>
</evidence>
<name>A0A3S0NPY7_9FLAO</name>